<feature type="region of interest" description="Disordered" evidence="2">
    <location>
        <begin position="1038"/>
        <end position="1154"/>
    </location>
</feature>
<gene>
    <name evidence="3" type="ORF">HK100_002962</name>
</gene>
<feature type="compositionally biased region" description="Polar residues" evidence="2">
    <location>
        <begin position="844"/>
        <end position="862"/>
    </location>
</feature>
<dbReference type="EMBL" id="JADGJH010001706">
    <property type="protein sequence ID" value="KAJ3110657.1"/>
    <property type="molecule type" value="Genomic_DNA"/>
</dbReference>
<feature type="compositionally biased region" description="Low complexity" evidence="2">
    <location>
        <begin position="948"/>
        <end position="958"/>
    </location>
</feature>
<evidence type="ECO:0000313" key="4">
    <source>
        <dbReference type="Proteomes" id="UP001211907"/>
    </source>
</evidence>
<dbReference type="PANTHER" id="PTHR23035">
    <property type="entry name" value="CILIA- AND FLAGELLA-ASSOCIATED PROTEIN 97-RELATED"/>
    <property type="match status" value="1"/>
</dbReference>
<dbReference type="Proteomes" id="UP001211907">
    <property type="component" value="Unassembled WGS sequence"/>
</dbReference>
<protein>
    <submittedName>
        <fullName evidence="3">Uncharacterized protein</fullName>
    </submittedName>
</protein>
<dbReference type="InterPro" id="IPR038791">
    <property type="entry name" value="Cfap97/Hemingway"/>
</dbReference>
<proteinExistence type="inferred from homology"/>
<feature type="region of interest" description="Disordered" evidence="2">
    <location>
        <begin position="842"/>
        <end position="869"/>
    </location>
</feature>
<organism evidence="3 4">
    <name type="scientific">Physocladia obscura</name>
    <dbReference type="NCBI Taxonomy" id="109957"/>
    <lineage>
        <taxon>Eukaryota</taxon>
        <taxon>Fungi</taxon>
        <taxon>Fungi incertae sedis</taxon>
        <taxon>Chytridiomycota</taxon>
        <taxon>Chytridiomycota incertae sedis</taxon>
        <taxon>Chytridiomycetes</taxon>
        <taxon>Chytridiales</taxon>
        <taxon>Chytriomycetaceae</taxon>
        <taxon>Physocladia</taxon>
    </lineage>
</organism>
<comment type="caution">
    <text evidence="3">The sequence shown here is derived from an EMBL/GenBank/DDBJ whole genome shotgun (WGS) entry which is preliminary data.</text>
</comment>
<comment type="similarity">
    <text evidence="1">Belongs to the CFAP97 family.</text>
</comment>
<feature type="compositionally biased region" description="Polar residues" evidence="2">
    <location>
        <begin position="1058"/>
        <end position="1073"/>
    </location>
</feature>
<dbReference type="InterPro" id="IPR029488">
    <property type="entry name" value="Hmw/CFAP97"/>
</dbReference>
<sequence length="1154" mass="128482">MMTLPPISPSATDYNQHHHLYETQGQKINLETFEHRHFIPLHPTCNKLLAKRWEGHARDLHLRKLNEAKPTIDDSKPRQYRHLDMRLKKHQMEEERVHEIEKNNNILFRRIMTQKINHTDISDISTIKAFKENRDSIASCHEHFRKRGIERILKENLTILQRIEEKAPNYNRLAWHSNRYQNLGYLCNISQYPKHYFDLLEEGKSEYNLVRPRTYNGTRKLVTAAGTSQQQRKKSKIQTAPERLECGTSNRPKTRGVPMSSPLQAAFEDIEDGGGIVSDYPQLKPIELSNAENFHSARVPPTTQAVSSSVMSSKINLVKTPSKTSLKNISAQKSIFANTPRKNSLTIEEKKRGSHRSTVGNSREKLTLDGRSSSIVIVPIVDNREIKMLEDQESAKAAIILSDDFADLGIVDYSSGTSGGGSLEAANEGKASRPSSGWSEFGEASPEESNSALLDDNDGGFSDTMQMQNDQYANDYNEETANTEAFNINSNVSEKEIDAENRNSSISQDNYDHDIETDENDENIEKSHTVGSITEVIDQVADNTNLYDLNSAINEENSENFQKIQMIDIKNEVNDYISADSNDLGKEINSETVGEMSTNDVTNEIFGKTSDEIDVYNSLGTADEETEENSENMKIDGDKESNFVNETHFLPELDNNTLSADNNIDSHDSFETEKIQQLEDIGKIQHEEVSLESHFEKPVNEVNEKYNIESLEPANAEIISHNFEKPLNETNEDYGIESLEPVPAQKFELIYQQSFPKTKDTELKYEGNLEQSLNEPLNEDAIGAAVADSDDYDFFVSLEGVNKSEGNGNEIHSTLPIDNITTDENLEKLEKSMRDNEAFFESVETASSTKLSEQVNENAQPERNTELDKMEGLADTDFEIEENKFLENGISQEHVLTDIQTQEKAPILEISESQTQELTEKPQFNDETEKHNDDPQFKKSSPLPPIESTTSRHPTTPTYTPPISRPISAKILGPIPPTTTTPPRFLGSKTPSRPVSTRASNSAGAALPALVKTLSAPSSRPLSGIKPLLVSNHAKNFEERQGGNGDDVSELQLGDDSGMNTSVDENYKVNSKRASVPNLPRTSKHGSASGWNSGAGGSGSGSKSNLNYISSSPSSSKRGTPKISRSAKSGLVASESFSRLGKSGTSLAELVPLK</sequence>
<accession>A0AAD5SV12</accession>
<evidence type="ECO:0000256" key="2">
    <source>
        <dbReference type="SAM" id="MobiDB-lite"/>
    </source>
</evidence>
<feature type="compositionally biased region" description="Low complexity" evidence="2">
    <location>
        <begin position="1101"/>
        <end position="1116"/>
    </location>
</feature>
<feature type="compositionally biased region" description="Basic and acidic residues" evidence="2">
    <location>
        <begin position="918"/>
        <end position="937"/>
    </location>
</feature>
<keyword evidence="4" id="KW-1185">Reference proteome</keyword>
<feature type="region of interest" description="Disordered" evidence="2">
    <location>
        <begin position="910"/>
        <end position="1003"/>
    </location>
</feature>
<name>A0AAD5SV12_9FUNG</name>
<evidence type="ECO:0000313" key="3">
    <source>
        <dbReference type="EMBL" id="KAJ3110657.1"/>
    </source>
</evidence>
<evidence type="ECO:0000256" key="1">
    <source>
        <dbReference type="ARBA" id="ARBA00008315"/>
    </source>
</evidence>
<reference evidence="3" key="1">
    <citation type="submission" date="2020-05" db="EMBL/GenBank/DDBJ databases">
        <title>Phylogenomic resolution of chytrid fungi.</title>
        <authorList>
            <person name="Stajich J.E."/>
            <person name="Amses K."/>
            <person name="Simmons R."/>
            <person name="Seto K."/>
            <person name="Myers J."/>
            <person name="Bonds A."/>
            <person name="Quandt C.A."/>
            <person name="Barry K."/>
            <person name="Liu P."/>
            <person name="Grigoriev I."/>
            <person name="Longcore J.E."/>
            <person name="James T.Y."/>
        </authorList>
    </citation>
    <scope>NUCLEOTIDE SEQUENCE</scope>
    <source>
        <strain evidence="3">JEL0513</strain>
    </source>
</reference>
<dbReference type="AlphaFoldDB" id="A0AAD5SV12"/>
<dbReference type="Pfam" id="PF13879">
    <property type="entry name" value="Hmw_CFAP97"/>
    <property type="match status" value="1"/>
</dbReference>
<dbReference type="PANTHER" id="PTHR23035:SF2">
    <property type="entry name" value="KIAA1430 HOMOLOGUE"/>
    <property type="match status" value="1"/>
</dbReference>
<feature type="compositionally biased region" description="Polar residues" evidence="2">
    <location>
        <begin position="989"/>
        <end position="1003"/>
    </location>
</feature>
<feature type="region of interest" description="Disordered" evidence="2">
    <location>
        <begin position="418"/>
        <end position="457"/>
    </location>
</feature>